<reference evidence="3" key="1">
    <citation type="journal article" date="2011" name="Science">
        <title>The plant cell wall-decomposing machinery underlies the functional diversity of forest fungi.</title>
        <authorList>
            <person name="Eastwood D.C."/>
            <person name="Floudas D."/>
            <person name="Binder M."/>
            <person name="Majcherczyk A."/>
            <person name="Schneider P."/>
            <person name="Aerts A."/>
            <person name="Asiegbu F.O."/>
            <person name="Baker S.E."/>
            <person name="Barry K."/>
            <person name="Bendiksby M."/>
            <person name="Blumentritt M."/>
            <person name="Coutinho P.M."/>
            <person name="Cullen D."/>
            <person name="de Vries R.P."/>
            <person name="Gathman A."/>
            <person name="Goodell B."/>
            <person name="Henrissat B."/>
            <person name="Ihrmark K."/>
            <person name="Kauserud H."/>
            <person name="Kohler A."/>
            <person name="LaButti K."/>
            <person name="Lapidus A."/>
            <person name="Lavin J.L."/>
            <person name="Lee Y.-H."/>
            <person name="Lindquist E."/>
            <person name="Lilly W."/>
            <person name="Lucas S."/>
            <person name="Morin E."/>
            <person name="Murat C."/>
            <person name="Oguiza J.A."/>
            <person name="Park J."/>
            <person name="Pisabarro A.G."/>
            <person name="Riley R."/>
            <person name="Rosling A."/>
            <person name="Salamov A."/>
            <person name="Schmidt O."/>
            <person name="Schmutz J."/>
            <person name="Skrede I."/>
            <person name="Stenlid J."/>
            <person name="Wiebenga A."/>
            <person name="Xie X."/>
            <person name="Kuees U."/>
            <person name="Hibbett D.S."/>
            <person name="Hoffmeister D."/>
            <person name="Hoegberg N."/>
            <person name="Martin F."/>
            <person name="Grigoriev I.V."/>
            <person name="Watkinson S.C."/>
        </authorList>
    </citation>
    <scope>NUCLEOTIDE SEQUENCE [LARGE SCALE GENOMIC DNA]</scope>
    <source>
        <strain evidence="3">strain S7.3</strain>
    </source>
</reference>
<evidence type="ECO:0000313" key="3">
    <source>
        <dbReference type="Proteomes" id="UP000008063"/>
    </source>
</evidence>
<dbReference type="PROSITE" id="PS51194">
    <property type="entry name" value="HELICASE_CTER"/>
    <property type="match status" value="1"/>
</dbReference>
<keyword evidence="3" id="KW-1185">Reference proteome</keyword>
<dbReference type="InterPro" id="IPR001650">
    <property type="entry name" value="Helicase_C-like"/>
</dbReference>
<name>F8Q4U3_SERL3</name>
<evidence type="ECO:0000259" key="1">
    <source>
        <dbReference type="PROSITE" id="PS51194"/>
    </source>
</evidence>
<dbReference type="Gene3D" id="3.40.50.300">
    <property type="entry name" value="P-loop containing nucleotide triphosphate hydrolases"/>
    <property type="match status" value="1"/>
</dbReference>
<dbReference type="Pfam" id="PF00271">
    <property type="entry name" value="Helicase_C"/>
    <property type="match status" value="1"/>
</dbReference>
<dbReference type="AlphaFoldDB" id="F8Q4U3"/>
<feature type="non-terminal residue" evidence="2">
    <location>
        <position position="1"/>
    </location>
</feature>
<dbReference type="EMBL" id="GL945483">
    <property type="protein sequence ID" value="EGN96570.1"/>
    <property type="molecule type" value="Genomic_DNA"/>
</dbReference>
<dbReference type="InterPro" id="IPR027417">
    <property type="entry name" value="P-loop_NTPase"/>
</dbReference>
<dbReference type="SUPFAM" id="SSF52540">
    <property type="entry name" value="P-loop containing nucleoside triphosphate hydrolases"/>
    <property type="match status" value="1"/>
</dbReference>
<dbReference type="HOGENOM" id="CLU_001103_19_1_1"/>
<organism evidence="3">
    <name type="scientific">Serpula lacrymans var. lacrymans (strain S7.3)</name>
    <name type="common">Dry rot fungus</name>
    <dbReference type="NCBI Taxonomy" id="936435"/>
    <lineage>
        <taxon>Eukaryota</taxon>
        <taxon>Fungi</taxon>
        <taxon>Dikarya</taxon>
        <taxon>Basidiomycota</taxon>
        <taxon>Agaricomycotina</taxon>
        <taxon>Agaricomycetes</taxon>
        <taxon>Agaricomycetidae</taxon>
        <taxon>Boletales</taxon>
        <taxon>Coniophorineae</taxon>
        <taxon>Serpulaceae</taxon>
        <taxon>Serpula</taxon>
    </lineage>
</organism>
<accession>F8Q4U3</accession>
<sequence>FHLNLGNDRPNITPEVEVIPRSLYYPALDFLMSRVEHVSDMPRTLVFVNSVNDSQEASLLISSTHDNLHGPKKMLRSIKTLVVTMSQFCKGKVRMMVVTEVGRIGLDIPDIELVIQLGVPSSLTIWLQQASRAACLVSIQGRAILLAEASVFC</sequence>
<feature type="domain" description="Helicase C-terminal" evidence="1">
    <location>
        <begin position="27"/>
        <end position="153"/>
    </location>
</feature>
<dbReference type="OrthoDB" id="10261556at2759"/>
<protein>
    <recommendedName>
        <fullName evidence="1">Helicase C-terminal domain-containing protein</fullName>
    </recommendedName>
</protein>
<dbReference type="InParanoid" id="F8Q4U3"/>
<dbReference type="Proteomes" id="UP000008063">
    <property type="component" value="Unassembled WGS sequence"/>
</dbReference>
<gene>
    <name evidence="2" type="ORF">SERLA73DRAFT_58177</name>
</gene>
<evidence type="ECO:0000313" key="2">
    <source>
        <dbReference type="EMBL" id="EGN96570.1"/>
    </source>
</evidence>
<proteinExistence type="predicted"/>